<dbReference type="STRING" id="391616.OA238_c16880"/>
<accession>M9RGR2</accession>
<dbReference type="OrthoDB" id="9803913at2"/>
<dbReference type="HOGENOM" id="CLU_047806_14_1_5"/>
<dbReference type="GO" id="GO:0006259">
    <property type="term" value="P:DNA metabolic process"/>
    <property type="evidence" value="ECO:0007669"/>
    <property type="project" value="UniProtKB-ARBA"/>
</dbReference>
<dbReference type="Pfam" id="PF00929">
    <property type="entry name" value="RNase_T"/>
    <property type="match status" value="1"/>
</dbReference>
<dbReference type="SUPFAM" id="SSF53098">
    <property type="entry name" value="Ribonuclease H-like"/>
    <property type="match status" value="1"/>
</dbReference>
<dbReference type="GO" id="GO:0008408">
    <property type="term" value="F:3'-5' exonuclease activity"/>
    <property type="evidence" value="ECO:0007669"/>
    <property type="project" value="TreeGrafter"/>
</dbReference>
<proteinExistence type="predicted"/>
<evidence type="ECO:0000256" key="3">
    <source>
        <dbReference type="ARBA" id="ARBA00022839"/>
    </source>
</evidence>
<dbReference type="AlphaFoldDB" id="M9RGR2"/>
<reference evidence="5 6" key="1">
    <citation type="journal article" date="2013" name="PLoS ONE">
        <title>Poles Apart: Arctic and Antarctic Octadecabacter strains Share High Genome Plasticity and a New Type of Xanthorhodopsin.</title>
        <authorList>
            <person name="Vollmers J."/>
            <person name="Voget S."/>
            <person name="Dietrich S."/>
            <person name="Gollnow K."/>
            <person name="Smits M."/>
            <person name="Meyer K."/>
            <person name="Brinkhoff T."/>
            <person name="Simon M."/>
            <person name="Daniel R."/>
        </authorList>
    </citation>
    <scope>NUCLEOTIDE SEQUENCE [LARGE SCALE GENOMIC DNA]</scope>
    <source>
        <strain evidence="5 6">238</strain>
    </source>
</reference>
<organism evidence="5 6">
    <name type="scientific">Octadecabacter arcticus 238</name>
    <dbReference type="NCBI Taxonomy" id="391616"/>
    <lineage>
        <taxon>Bacteria</taxon>
        <taxon>Pseudomonadati</taxon>
        <taxon>Pseudomonadota</taxon>
        <taxon>Alphaproteobacteria</taxon>
        <taxon>Rhodobacterales</taxon>
        <taxon>Roseobacteraceae</taxon>
        <taxon>Octadecabacter</taxon>
    </lineage>
</organism>
<dbReference type="PANTHER" id="PTHR30231:SF4">
    <property type="entry name" value="PROTEIN NEN2"/>
    <property type="match status" value="1"/>
</dbReference>
<keyword evidence="1" id="KW-0540">Nuclease</keyword>
<protein>
    <submittedName>
        <fullName evidence="5">Putative exonuclease</fullName>
    </submittedName>
</protein>
<dbReference type="Proteomes" id="UP000004688">
    <property type="component" value="Chromosome"/>
</dbReference>
<name>M9RGR2_9RHOB</name>
<gene>
    <name evidence="5" type="ORF">OA238_c16880</name>
</gene>
<dbReference type="GO" id="GO:0005829">
    <property type="term" value="C:cytosol"/>
    <property type="evidence" value="ECO:0007669"/>
    <property type="project" value="TreeGrafter"/>
</dbReference>
<dbReference type="EMBL" id="CP003742">
    <property type="protein sequence ID" value="AGI71804.1"/>
    <property type="molecule type" value="Genomic_DNA"/>
</dbReference>
<dbReference type="SMART" id="SM00479">
    <property type="entry name" value="EXOIII"/>
    <property type="match status" value="1"/>
</dbReference>
<dbReference type="InterPro" id="IPR012337">
    <property type="entry name" value="RNaseH-like_sf"/>
</dbReference>
<dbReference type="InterPro" id="IPR013520">
    <property type="entry name" value="Ribonucl_H"/>
</dbReference>
<evidence type="ECO:0000313" key="5">
    <source>
        <dbReference type="EMBL" id="AGI71804.1"/>
    </source>
</evidence>
<dbReference type="RefSeq" id="WP_015494963.1">
    <property type="nucleotide sequence ID" value="NC_020908.1"/>
</dbReference>
<feature type="domain" description="Exonuclease" evidence="4">
    <location>
        <begin position="20"/>
        <end position="185"/>
    </location>
</feature>
<evidence type="ECO:0000259" key="4">
    <source>
        <dbReference type="SMART" id="SM00479"/>
    </source>
</evidence>
<keyword evidence="6" id="KW-1185">Reference proteome</keyword>
<dbReference type="InterPro" id="IPR036397">
    <property type="entry name" value="RNaseH_sf"/>
</dbReference>
<evidence type="ECO:0000256" key="1">
    <source>
        <dbReference type="ARBA" id="ARBA00022722"/>
    </source>
</evidence>
<sequence length="206" mass="22299">MMDVLNRFGHLKTPPAGPFRFIALDVETAGKTIGGICQIGLCFVSNTGAVQTYSVLIDPEEPFEQFNTELHGISADTVAGAGIFPMVYAALFDLLNTHNLIQHSTFDEKALTSDCARYGLPMITSHWTNSVTVARQAWPALKGAGGHGLANLKKHLGLEFHHHDAGEDARASATVILRAEDVLGMPLSHLTINRQLAFQFKNCSGD</sequence>
<dbReference type="eggNOG" id="COG0847">
    <property type="taxonomic scope" value="Bacteria"/>
</dbReference>
<keyword evidence="2" id="KW-0378">Hydrolase</keyword>
<dbReference type="Gene3D" id="3.30.420.10">
    <property type="entry name" value="Ribonuclease H-like superfamily/Ribonuclease H"/>
    <property type="match status" value="1"/>
</dbReference>
<evidence type="ECO:0000313" key="6">
    <source>
        <dbReference type="Proteomes" id="UP000004688"/>
    </source>
</evidence>
<keyword evidence="3 5" id="KW-0269">Exonuclease</keyword>
<evidence type="ECO:0000256" key="2">
    <source>
        <dbReference type="ARBA" id="ARBA00022801"/>
    </source>
</evidence>
<dbReference type="KEGG" id="oar:OA238_c16880"/>
<dbReference type="PANTHER" id="PTHR30231">
    <property type="entry name" value="DNA POLYMERASE III SUBUNIT EPSILON"/>
    <property type="match status" value="1"/>
</dbReference>
<dbReference type="GO" id="GO:0003676">
    <property type="term" value="F:nucleic acid binding"/>
    <property type="evidence" value="ECO:0007669"/>
    <property type="project" value="InterPro"/>
</dbReference>